<dbReference type="InterPro" id="IPR019501">
    <property type="entry name" value="Peptidase_M30_hyicolysin"/>
</dbReference>
<feature type="binding site" evidence="5 6">
    <location>
        <position position="220"/>
    </location>
    <ligand>
        <name>Ca(2+)</name>
        <dbReference type="ChEBI" id="CHEBI:29108"/>
        <label>2</label>
    </ligand>
</feature>
<dbReference type="PDB" id="7BB9">
    <property type="method" value="X-ray"/>
    <property type="resolution" value="1.97 A"/>
    <property type="chains" value="A=28-437"/>
</dbReference>
<feature type="binding site" evidence="5 6">
    <location>
        <position position="183"/>
    </location>
    <ligand>
        <name>Ca(2+)</name>
        <dbReference type="ChEBI" id="CHEBI:29108"/>
        <label>2</label>
    </ligand>
</feature>
<dbReference type="SMR" id="A0A292DHH8"/>
<dbReference type="GO" id="GO:0006508">
    <property type="term" value="P:proteolysis"/>
    <property type="evidence" value="ECO:0007669"/>
    <property type="project" value="UniProtKB-KW"/>
</dbReference>
<feature type="chain" id="PRO_5030043047" evidence="2">
    <location>
        <begin position="28"/>
        <end position="437"/>
    </location>
</feature>
<dbReference type="GO" id="GO:0046872">
    <property type="term" value="F:metal ion binding"/>
    <property type="evidence" value="ECO:0007669"/>
    <property type="project" value="UniProtKB-KW"/>
</dbReference>
<feature type="binding site" evidence="5 6">
    <location>
        <position position="218"/>
    </location>
    <ligand>
        <name>Ca(2+)</name>
        <dbReference type="ChEBI" id="CHEBI:29108"/>
        <label>2</label>
    </ligand>
</feature>
<name>A0A292DHH8_STALU</name>
<dbReference type="GeneID" id="58090881"/>
<keyword evidence="5 6" id="KW-0862">Zinc</keyword>
<sequence>MNISHKLLIALSTTITIALPISQCAQAASYVVNNENIDKDGRQAYTGSYNRAALKQQTVKQMGPQNREAFKEDKLFKAPKNKQPIRKSENRSQNGGKQYSLNDQRTFTTIDNRTNQDEQTTATLKYDGKKAQVWVADQYITDKQAQNIGREFDERIDPLIENNFGEPSDVDNNGKVNILVYDIKDNYDQTGTYIGGYFHPRDLYNVRGSNHSEIFYMDTYPSMGTDRQHLNESQIYSTLAHEYQHMVNANENLFKEQSQEEMDPWLNEALSMASEQMYLNAPLNSRIDYYNNSKSIAYGHSLIRWDEQGDTLSNYSLSYLFIEYLKKQSDNGEQVFKELINDPGDTNTALQNAIHEHVDPNLSLSKFMTNFRIALVKKENSGPYGFKGDADFNNVHPQPISQIPETLAPQGSVLFQTNQDFNVPNDKDEDISYNKVN</sequence>
<feature type="binding site" evidence="5 6">
    <location>
        <position position="173"/>
    </location>
    <ligand>
        <name>Ca(2+)</name>
        <dbReference type="ChEBI" id="CHEBI:29108"/>
        <label>1</label>
    </ligand>
</feature>
<accession>A0A292DHH8</accession>
<feature type="binding site" evidence="5 6">
    <location>
        <position position="169"/>
    </location>
    <ligand>
        <name>Ca(2+)</name>
        <dbReference type="ChEBI" id="CHEBI:29108"/>
        <label>1</label>
    </ligand>
</feature>
<dbReference type="AlphaFoldDB" id="A0A292DHH8"/>
<evidence type="ECO:0007829" key="6">
    <source>
        <dbReference type="PDB" id="7BB9"/>
    </source>
</evidence>
<feature type="binding site" evidence="5">
    <location>
        <position position="268"/>
    </location>
    <ligand>
        <name>Zn(2+)</name>
        <dbReference type="ChEBI" id="CHEBI:29105"/>
        <label>2</label>
    </ligand>
</feature>
<keyword evidence="3" id="KW-0645">Protease</keyword>
<comment type="caution">
    <text evidence="3">The sequence shown here is derived from an EMBL/GenBank/DDBJ whole genome shotgun (WGS) entry which is preliminary data.</text>
</comment>
<evidence type="ECO:0000256" key="1">
    <source>
        <dbReference type="SAM" id="MobiDB-lite"/>
    </source>
</evidence>
<organism evidence="3 4">
    <name type="scientific">Staphylococcus lugdunensis</name>
    <dbReference type="NCBI Taxonomy" id="28035"/>
    <lineage>
        <taxon>Bacteria</taxon>
        <taxon>Bacillati</taxon>
        <taxon>Bacillota</taxon>
        <taxon>Bacilli</taxon>
        <taxon>Bacillales</taxon>
        <taxon>Staphylococcaceae</taxon>
        <taxon>Staphylococcus</taxon>
    </lineage>
</organism>
<dbReference type="RefSeq" id="WP_002460836.1">
    <property type="nucleotide sequence ID" value="NZ_AP021848.1"/>
</dbReference>
<keyword evidence="5 6" id="KW-0002">3D-structure</keyword>
<feature type="binding site" evidence="5">
    <location>
        <position position="242"/>
    </location>
    <ligand>
        <name>Zn(2+)</name>
        <dbReference type="ChEBI" id="CHEBI:29105"/>
        <label>2</label>
    </ligand>
</feature>
<keyword evidence="5 6" id="KW-0106">Calcium</keyword>
<feature type="binding site" evidence="5 6">
    <location>
        <position position="213"/>
    </location>
    <ligand>
        <name>Ca(2+)</name>
        <dbReference type="ChEBI" id="CHEBI:29108"/>
        <label>1</label>
    </ligand>
</feature>
<feature type="binding site" evidence="5 6">
    <location>
        <position position="342"/>
    </location>
    <ligand>
        <name>Ca(2+)</name>
        <dbReference type="ChEBI" id="CHEBI:29108"/>
        <label>3</label>
    </ligand>
</feature>
<evidence type="ECO:0000313" key="4">
    <source>
        <dbReference type="Proteomes" id="UP000293637"/>
    </source>
</evidence>
<proteinExistence type="evidence at protein level"/>
<feature type="binding site" evidence="5 6">
    <location>
        <position position="182"/>
    </location>
    <ligand>
        <name>Ca(2+)</name>
        <dbReference type="ChEBI" id="CHEBI:29108"/>
        <label>2</label>
    </ligand>
</feature>
<dbReference type="Pfam" id="PF10460">
    <property type="entry name" value="Peptidase_M30"/>
    <property type="match status" value="1"/>
</dbReference>
<keyword evidence="2" id="KW-0732">Signal</keyword>
<keyword evidence="3" id="KW-0378">Hydrolase</keyword>
<evidence type="ECO:0000256" key="2">
    <source>
        <dbReference type="SAM" id="SignalP"/>
    </source>
</evidence>
<gene>
    <name evidence="3" type="ORF">EQ812_06155</name>
</gene>
<protein>
    <submittedName>
        <fullName evidence="3">Neutral metalloprotease</fullName>
    </submittedName>
</protein>
<evidence type="ECO:0000313" key="3">
    <source>
        <dbReference type="EMBL" id="TBW72555.1"/>
    </source>
</evidence>
<dbReference type="Proteomes" id="UP000293637">
    <property type="component" value="Unassembled WGS sequence"/>
</dbReference>
<feature type="signal peptide" evidence="2">
    <location>
        <begin position="1"/>
        <end position="27"/>
    </location>
</feature>
<keyword evidence="5 6" id="KW-0479">Metal-binding</keyword>
<keyword evidence="3" id="KW-0482">Metalloprotease</keyword>
<feature type="compositionally biased region" description="Polar residues" evidence="1">
    <location>
        <begin position="91"/>
        <end position="114"/>
    </location>
</feature>
<feature type="binding site" evidence="6">
    <location>
        <position position="245"/>
    </location>
    <ligand>
        <name>Zn(2+)</name>
        <dbReference type="ChEBI" id="CHEBI:29105"/>
        <label>1</label>
    </ligand>
</feature>
<dbReference type="PDB" id="7BB8">
    <property type="method" value="X-ray"/>
    <property type="resolution" value="1.51 A"/>
    <property type="chains" value="A/B=28-437"/>
</dbReference>
<reference evidence="3 4" key="1">
    <citation type="journal article" date="2019" name="Sci. Transl. Med.">
        <title>Quorum sensing between bacterial species on the skin protects against epidermal injury in atopic dermatitis.</title>
        <authorList>
            <person name="Williams M.R."/>
        </authorList>
    </citation>
    <scope>NUCLEOTIDE SEQUENCE [LARGE SCALE GENOMIC DNA]</scope>
    <source>
        <strain evidence="3 4">E7</strain>
    </source>
</reference>
<feature type="binding site" evidence="5 6">
    <location>
        <position position="340"/>
    </location>
    <ligand>
        <name>Ca(2+)</name>
        <dbReference type="ChEBI" id="CHEBI:29108"/>
        <label>3</label>
    </ligand>
</feature>
<feature type="binding site" evidence="5 6">
    <location>
        <position position="175"/>
    </location>
    <ligand>
        <name>Ca(2+)</name>
        <dbReference type="ChEBI" id="CHEBI:29108"/>
        <label>1</label>
    </ligand>
</feature>
<reference evidence="6" key="2">
    <citation type="submission" date="2020-12" db="PDB data bank">
        <title>Crystal structure of Lugdulysin E242Q Y315F mutant.</title>
        <authorList>
            <person name="Ruff M."/>
            <person name="Prevost G."/>
            <person name="Prola K."/>
            <person name="Levy N."/>
        </authorList>
    </citation>
    <scope>X-RAY CRYSTALLOGRAPHY (1.97 ANGSTROMS) OF 28-437 IN COMPLEX WITH CA(2+) AND ZN(2+)</scope>
</reference>
<feature type="binding site" evidence="5">
    <location>
        <position position="241"/>
    </location>
    <ligand>
        <name>Zn(2+)</name>
        <dbReference type="ChEBI" id="CHEBI:29105"/>
        <label>2</label>
    </ligand>
</feature>
<feature type="binding site" evidence="5">
    <location>
        <position position="245"/>
    </location>
    <ligand>
        <name>Zn(2+)</name>
        <dbReference type="ChEBI" id="CHEBI:29105"/>
        <label>2</label>
    </ligand>
</feature>
<feature type="binding site" evidence="6">
    <location>
        <position position="73"/>
    </location>
    <ligand>
        <name>Zn(2+)</name>
        <dbReference type="ChEBI" id="CHEBI:29105"/>
        <label>1</label>
    </ligand>
</feature>
<feature type="binding site" evidence="6">
    <location>
        <position position="268"/>
    </location>
    <ligand>
        <name>Zn(2+)</name>
        <dbReference type="ChEBI" id="CHEBI:29105"/>
        <label>1</label>
    </ligand>
</feature>
<dbReference type="GO" id="GO:0008237">
    <property type="term" value="F:metallopeptidase activity"/>
    <property type="evidence" value="ECO:0007669"/>
    <property type="project" value="UniProtKB-KW"/>
</dbReference>
<feature type="binding site" evidence="6">
    <location>
        <position position="241"/>
    </location>
    <ligand>
        <name>Zn(2+)</name>
        <dbReference type="ChEBI" id="CHEBI:29105"/>
        <label>1</label>
    </ligand>
</feature>
<feature type="binding site" evidence="5 6">
    <location>
        <position position="256"/>
    </location>
    <ligand>
        <name>Ca(2+)</name>
        <dbReference type="ChEBI" id="CHEBI:29108"/>
        <label>3</label>
    </ligand>
</feature>
<feature type="binding site" evidence="5 6">
    <location>
        <position position="252"/>
    </location>
    <ligand>
        <name>Ca(2+)</name>
        <dbReference type="ChEBI" id="CHEBI:29108"/>
        <label>3</label>
    </ligand>
</feature>
<dbReference type="EMBL" id="SCHB01000003">
    <property type="protein sequence ID" value="TBW72555.1"/>
    <property type="molecule type" value="Genomic_DNA"/>
</dbReference>
<feature type="region of interest" description="Disordered" evidence="1">
    <location>
        <begin position="78"/>
        <end position="114"/>
    </location>
</feature>
<reference evidence="5" key="3">
    <citation type="submission" date="2020-12" db="PDB data bank">
        <title>Crystal structure of Staphylococcus lugdunensis protease, Lugdulysin.</title>
        <authorList>
            <person name="Ruff M."/>
            <person name="Prevost G."/>
            <person name="Prola K."/>
            <person name="Levy N."/>
        </authorList>
    </citation>
    <scope>X-RAY CRYSTALLOGRAPHY (1.51 ANGSTROMS) OF 28-437 IN COMPLEX WITH CA(2+) AND ZN(2+)</scope>
</reference>
<evidence type="ECO:0007829" key="5">
    <source>
        <dbReference type="PDB" id="7BB8"/>
    </source>
</evidence>
<feature type="binding site" evidence="5 6">
    <location>
        <position position="171"/>
    </location>
    <ligand>
        <name>Ca(2+)</name>
        <dbReference type="ChEBI" id="CHEBI:29108"/>
        <label>1</label>
    </ligand>
</feature>